<gene>
    <name evidence="1" type="ORF">TPAB3V08_LOCUS15288</name>
</gene>
<proteinExistence type="predicted"/>
<accession>A0ABN7PMN2</accession>
<dbReference type="Proteomes" id="UP001153148">
    <property type="component" value="Unassembled WGS sequence"/>
</dbReference>
<organism evidence="1 2">
    <name type="scientific">Timema podura</name>
    <name type="common">Walking stick</name>
    <dbReference type="NCBI Taxonomy" id="61482"/>
    <lineage>
        <taxon>Eukaryota</taxon>
        <taxon>Metazoa</taxon>
        <taxon>Ecdysozoa</taxon>
        <taxon>Arthropoda</taxon>
        <taxon>Hexapoda</taxon>
        <taxon>Insecta</taxon>
        <taxon>Pterygota</taxon>
        <taxon>Neoptera</taxon>
        <taxon>Polyneoptera</taxon>
        <taxon>Phasmatodea</taxon>
        <taxon>Timematodea</taxon>
        <taxon>Timematoidea</taxon>
        <taxon>Timematidae</taxon>
        <taxon>Timema</taxon>
    </lineage>
</organism>
<protein>
    <submittedName>
        <fullName evidence="1">Uncharacterized protein</fullName>
    </submittedName>
</protein>
<comment type="caution">
    <text evidence="1">The sequence shown here is derived from an EMBL/GenBank/DDBJ whole genome shotgun (WGS) entry which is preliminary data.</text>
</comment>
<reference evidence="1" key="1">
    <citation type="submission" date="2021-03" db="EMBL/GenBank/DDBJ databases">
        <authorList>
            <person name="Tran Van P."/>
        </authorList>
    </citation>
    <scope>NUCLEOTIDE SEQUENCE</scope>
</reference>
<evidence type="ECO:0000313" key="1">
    <source>
        <dbReference type="EMBL" id="CAG2068345.1"/>
    </source>
</evidence>
<sequence length="19" mass="2142">MEMIRGMTALSVRTSDTNK</sequence>
<evidence type="ECO:0000313" key="2">
    <source>
        <dbReference type="Proteomes" id="UP001153148"/>
    </source>
</evidence>
<dbReference type="EMBL" id="CAJPIN010087340">
    <property type="protein sequence ID" value="CAG2068345.1"/>
    <property type="molecule type" value="Genomic_DNA"/>
</dbReference>
<name>A0ABN7PMN2_TIMPD</name>
<feature type="non-terminal residue" evidence="1">
    <location>
        <position position="19"/>
    </location>
</feature>
<keyword evidence="2" id="KW-1185">Reference proteome</keyword>